<dbReference type="GO" id="GO:0005737">
    <property type="term" value="C:cytoplasm"/>
    <property type="evidence" value="ECO:0000318"/>
    <property type="project" value="GO_Central"/>
</dbReference>
<evidence type="ECO:0000313" key="4">
    <source>
        <dbReference type="EnsemblMetazoa" id="PPA42116.1"/>
    </source>
</evidence>
<dbReference type="Pfam" id="PF00149">
    <property type="entry name" value="Metallophos"/>
    <property type="match status" value="1"/>
</dbReference>
<dbReference type="FunFam" id="3.60.21.10:FF:000165">
    <property type="entry name" value="Serine/threonine-protein phosphatase"/>
    <property type="match status" value="1"/>
</dbReference>
<dbReference type="GO" id="GO:0005634">
    <property type="term" value="C:nucleus"/>
    <property type="evidence" value="ECO:0000318"/>
    <property type="project" value="GO_Central"/>
</dbReference>
<feature type="chain" id="PRO_5043926842" description="Serine/threonine-protein phosphatase" evidence="3">
    <location>
        <begin position="22"/>
        <end position="509"/>
    </location>
</feature>
<dbReference type="CDD" id="cd00144">
    <property type="entry name" value="MPP_PPP_family"/>
    <property type="match status" value="1"/>
</dbReference>
<sequence>MGALLSVFLSLFGGTPSAVEAREAGGGEGISDLAAPLTDPAPATAPQATAPQATAPQATAPAATVAPHKAQSAPEPADVRATALKAEAQQTFCGVPEMDGGWQLFEPPPRIKECKVSDADRAKLVEHLDNIFDDESLNGTRVAFLPYDVAYLTSLVIPILESEPMLITDVPMGITVVGDLHGQLHDLHRVFAAEERDGKKGWENMKYLFLGDYVDRGRQSLEILMCLFSLKCLYPDRIFLLRGNHEFITTNSKYGFPTELWDRYEEETARFLYSQLNATFCYLSVCAIVGNQYFCAHGGIALSGMTRRHWKGILKPYLQSQDDVVVHDTIWSDPAGGLRGSTFNVERYTSHYYGLDLLAVALHSMECKLLIRAHSMLNSGYDFLGNLCISIFTATGMKKNNGAIAVIDDNGKVRMSILPIDLERVAWDRKLKRMDANHFEDTTDDEEGTEVDEITVYAHIRVDECILQQISLLLDGRNTNGEYLRRLLLLELLIGDGDRLLEGPGRIGI</sequence>
<proteinExistence type="inferred from homology"/>
<dbReference type="PROSITE" id="PS00125">
    <property type="entry name" value="SER_THR_PHOSPHATASE"/>
    <property type="match status" value="1"/>
</dbReference>
<dbReference type="EnsemblMetazoa" id="PPA42116.1">
    <property type="protein sequence ID" value="PPA42116.1"/>
    <property type="gene ID" value="WBGene00280485"/>
</dbReference>
<reference evidence="4" key="2">
    <citation type="submission" date="2022-06" db="UniProtKB">
        <authorList>
            <consortium name="EnsemblMetazoa"/>
        </authorList>
    </citation>
    <scope>IDENTIFICATION</scope>
    <source>
        <strain evidence="4">PS312</strain>
    </source>
</reference>
<comment type="similarity">
    <text evidence="1">Belongs to the PPP phosphatase family.</text>
</comment>
<accession>A0A8R1YZ99</accession>
<keyword evidence="3" id="KW-0732">Signal</keyword>
<dbReference type="InterPro" id="IPR029052">
    <property type="entry name" value="Metallo-depent_PP-like"/>
</dbReference>
<dbReference type="EC" id="3.1.3.16" evidence="1"/>
<dbReference type="Gene3D" id="3.60.21.10">
    <property type="match status" value="1"/>
</dbReference>
<dbReference type="SUPFAM" id="SSF56300">
    <property type="entry name" value="Metallo-dependent phosphatases"/>
    <property type="match status" value="1"/>
</dbReference>
<dbReference type="PANTHER" id="PTHR11668">
    <property type="entry name" value="SERINE/THREONINE PROTEIN PHOSPHATASE"/>
    <property type="match status" value="1"/>
</dbReference>
<dbReference type="SMART" id="SM00156">
    <property type="entry name" value="PP2Ac"/>
    <property type="match status" value="1"/>
</dbReference>
<evidence type="ECO:0000256" key="2">
    <source>
        <dbReference type="SAM" id="MobiDB-lite"/>
    </source>
</evidence>
<gene>
    <name evidence="4" type="primary">WBGene00280485</name>
</gene>
<feature type="region of interest" description="Disordered" evidence="2">
    <location>
        <begin position="27"/>
        <end position="78"/>
    </location>
</feature>
<reference evidence="5" key="1">
    <citation type="journal article" date="2008" name="Nat. Genet.">
        <title>The Pristionchus pacificus genome provides a unique perspective on nematode lifestyle and parasitism.</title>
        <authorList>
            <person name="Dieterich C."/>
            <person name="Clifton S.W."/>
            <person name="Schuster L.N."/>
            <person name="Chinwalla A."/>
            <person name="Delehaunty K."/>
            <person name="Dinkelacker I."/>
            <person name="Fulton L."/>
            <person name="Fulton R."/>
            <person name="Godfrey J."/>
            <person name="Minx P."/>
            <person name="Mitreva M."/>
            <person name="Roeseler W."/>
            <person name="Tian H."/>
            <person name="Witte H."/>
            <person name="Yang S.P."/>
            <person name="Wilson R.K."/>
            <person name="Sommer R.J."/>
        </authorList>
    </citation>
    <scope>NUCLEOTIDE SEQUENCE [LARGE SCALE GENOMIC DNA]</scope>
    <source>
        <strain evidence="5">PS312</strain>
    </source>
</reference>
<dbReference type="PRINTS" id="PR00114">
    <property type="entry name" value="STPHPHTASE"/>
</dbReference>
<evidence type="ECO:0000256" key="3">
    <source>
        <dbReference type="SAM" id="SignalP"/>
    </source>
</evidence>
<dbReference type="InterPro" id="IPR050341">
    <property type="entry name" value="PP1_catalytic_subunit"/>
</dbReference>
<dbReference type="Proteomes" id="UP000005239">
    <property type="component" value="Unassembled WGS sequence"/>
</dbReference>
<feature type="compositionally biased region" description="Low complexity" evidence="2">
    <location>
        <begin position="34"/>
        <end position="67"/>
    </location>
</feature>
<keyword evidence="1" id="KW-0378">Hydrolase</keyword>
<dbReference type="OrthoDB" id="442428at2759"/>
<name>A0A2A6C0U1_PRIPA</name>
<dbReference type="GO" id="GO:0004722">
    <property type="term" value="F:protein serine/threonine phosphatase activity"/>
    <property type="evidence" value="ECO:0000318"/>
    <property type="project" value="GO_Central"/>
</dbReference>
<dbReference type="InterPro" id="IPR006186">
    <property type="entry name" value="Ser/Thr-sp_prot-phosphatase"/>
</dbReference>
<evidence type="ECO:0000256" key="1">
    <source>
        <dbReference type="RuleBase" id="RU004273"/>
    </source>
</evidence>
<feature type="signal peptide" evidence="3">
    <location>
        <begin position="1"/>
        <end position="21"/>
    </location>
</feature>
<protein>
    <recommendedName>
        <fullName evidence="1">Serine/threonine-protein phosphatase</fullName>
        <ecNumber evidence="1">3.1.3.16</ecNumber>
    </recommendedName>
</protein>
<organism evidence="4 5">
    <name type="scientific">Pristionchus pacificus</name>
    <name type="common">Parasitic nematode worm</name>
    <dbReference type="NCBI Taxonomy" id="54126"/>
    <lineage>
        <taxon>Eukaryota</taxon>
        <taxon>Metazoa</taxon>
        <taxon>Ecdysozoa</taxon>
        <taxon>Nematoda</taxon>
        <taxon>Chromadorea</taxon>
        <taxon>Rhabditida</taxon>
        <taxon>Rhabditina</taxon>
        <taxon>Diplogasteromorpha</taxon>
        <taxon>Diplogasteroidea</taxon>
        <taxon>Neodiplogasteridae</taxon>
        <taxon>Pristionchus</taxon>
    </lineage>
</organism>
<keyword evidence="5" id="KW-1185">Reference proteome</keyword>
<dbReference type="AlphaFoldDB" id="A0A2A6C0U1"/>
<dbReference type="PANTHER" id="PTHR11668:SF491">
    <property type="entry name" value="SERINE_THREONINE-PROTEIN PHOSPHATASE"/>
    <property type="match status" value="1"/>
</dbReference>
<evidence type="ECO:0000313" key="5">
    <source>
        <dbReference type="Proteomes" id="UP000005239"/>
    </source>
</evidence>
<accession>A0A2A6C0U1</accession>
<comment type="catalytic activity">
    <reaction evidence="1">
        <text>O-phospho-L-threonyl-[protein] + H2O = L-threonyl-[protein] + phosphate</text>
        <dbReference type="Rhea" id="RHEA:47004"/>
        <dbReference type="Rhea" id="RHEA-COMP:11060"/>
        <dbReference type="Rhea" id="RHEA-COMP:11605"/>
        <dbReference type="ChEBI" id="CHEBI:15377"/>
        <dbReference type="ChEBI" id="CHEBI:30013"/>
        <dbReference type="ChEBI" id="CHEBI:43474"/>
        <dbReference type="ChEBI" id="CHEBI:61977"/>
        <dbReference type="EC" id="3.1.3.16"/>
    </reaction>
</comment>
<dbReference type="InterPro" id="IPR004843">
    <property type="entry name" value="Calcineurin-like_PHP"/>
</dbReference>